<accession>A0A031GE34</accession>
<dbReference type="EMBL" id="VDGE01000002">
    <property type="protein sequence ID" value="TNC77467.1"/>
    <property type="molecule type" value="Genomic_DNA"/>
</dbReference>
<keyword evidence="1" id="KW-0175">Coiled coil</keyword>
<gene>
    <name evidence="3" type="ORF">FHI69_09005</name>
    <name evidence="2" type="ORF">SAMN03097694_2812</name>
</gene>
<evidence type="ECO:0000313" key="2">
    <source>
        <dbReference type="EMBL" id="SFX65864.1"/>
    </source>
</evidence>
<sequence>MDHPEQGTRSQERLIGDLRQVIENAEELLRNTDKYTSSLYQSARARLELALVAATAELARFEEEQVTRMMDATLAANALYRDQTGEARLLRAFE</sequence>
<name>A0A031GE34_9BURK</name>
<reference evidence="2 4" key="1">
    <citation type="submission" date="2016-11" db="EMBL/GenBank/DDBJ databases">
        <authorList>
            <person name="Varghese N."/>
            <person name="Submissions S."/>
        </authorList>
    </citation>
    <scope>NUCLEOTIDE SEQUENCE [LARGE SCALE GENOMIC DNA]</scope>
    <source>
        <strain evidence="2 4">NFR18</strain>
    </source>
</reference>
<evidence type="ECO:0000313" key="4">
    <source>
        <dbReference type="Proteomes" id="UP000182489"/>
    </source>
</evidence>
<reference evidence="3 5" key="2">
    <citation type="submission" date="2019-06" db="EMBL/GenBank/DDBJ databases">
        <title>Genome sequence of Janthinobacterium lividum UCD_MED1.</title>
        <authorList>
            <person name="De Leon M.E."/>
            <person name="Jospin G."/>
        </authorList>
    </citation>
    <scope>NUCLEOTIDE SEQUENCE [LARGE SCALE GENOMIC DNA]</scope>
    <source>
        <strain evidence="3 5">UCD_MED1</strain>
    </source>
</reference>
<evidence type="ECO:0000313" key="5">
    <source>
        <dbReference type="Proteomes" id="UP000305681"/>
    </source>
</evidence>
<dbReference type="OrthoDB" id="8704380at2"/>
<proteinExistence type="predicted"/>
<feature type="coiled-coil region" evidence="1">
    <location>
        <begin position="11"/>
        <end position="64"/>
    </location>
</feature>
<dbReference type="eggNOG" id="ENOG503168Z">
    <property type="taxonomic scope" value="Bacteria"/>
</dbReference>
<dbReference type="AlphaFoldDB" id="A0A031GE34"/>
<organism evidence="2 4">
    <name type="scientific">Janthinobacterium lividum</name>
    <dbReference type="NCBI Taxonomy" id="29581"/>
    <lineage>
        <taxon>Bacteria</taxon>
        <taxon>Pseudomonadati</taxon>
        <taxon>Pseudomonadota</taxon>
        <taxon>Betaproteobacteria</taxon>
        <taxon>Burkholderiales</taxon>
        <taxon>Oxalobacteraceae</taxon>
        <taxon>Janthinobacterium</taxon>
    </lineage>
</organism>
<dbReference type="Proteomes" id="UP000182489">
    <property type="component" value="Unassembled WGS sequence"/>
</dbReference>
<evidence type="ECO:0000313" key="3">
    <source>
        <dbReference type="EMBL" id="TNC77467.1"/>
    </source>
</evidence>
<protein>
    <recommendedName>
        <fullName evidence="6">DUF883 domain-containing protein</fullName>
    </recommendedName>
</protein>
<dbReference type="RefSeq" id="WP_034759786.1">
    <property type="nucleotide sequence ID" value="NZ_FPKH01000002.1"/>
</dbReference>
<dbReference type="Proteomes" id="UP000305681">
    <property type="component" value="Unassembled WGS sequence"/>
</dbReference>
<dbReference type="EMBL" id="FPKH01000002">
    <property type="protein sequence ID" value="SFX65864.1"/>
    <property type="molecule type" value="Genomic_DNA"/>
</dbReference>
<comment type="caution">
    <text evidence="2">The sequence shown here is derived from an EMBL/GenBank/DDBJ whole genome shotgun (WGS) entry which is preliminary data.</text>
</comment>
<evidence type="ECO:0008006" key="6">
    <source>
        <dbReference type="Google" id="ProtNLM"/>
    </source>
</evidence>
<evidence type="ECO:0000256" key="1">
    <source>
        <dbReference type="SAM" id="Coils"/>
    </source>
</evidence>